<name>A0A485LZF6_9ZZZZ</name>
<protein>
    <submittedName>
        <fullName evidence="1">Uncharacterized protein</fullName>
    </submittedName>
</protein>
<dbReference type="EMBL" id="CAADRM010000013">
    <property type="protein sequence ID" value="VFU11566.1"/>
    <property type="molecule type" value="Genomic_DNA"/>
</dbReference>
<dbReference type="AlphaFoldDB" id="A0A485LZF6"/>
<organism evidence="1">
    <name type="scientific">anaerobic digester metagenome</name>
    <dbReference type="NCBI Taxonomy" id="1263854"/>
    <lineage>
        <taxon>unclassified sequences</taxon>
        <taxon>metagenomes</taxon>
        <taxon>ecological metagenomes</taxon>
    </lineage>
</organism>
<reference evidence="1" key="1">
    <citation type="submission" date="2019-03" db="EMBL/GenBank/DDBJ databases">
        <authorList>
            <person name="Hao L."/>
        </authorList>
    </citation>
    <scope>NUCLEOTIDE SEQUENCE</scope>
</reference>
<evidence type="ECO:0000313" key="1">
    <source>
        <dbReference type="EMBL" id="VFU11566.1"/>
    </source>
</evidence>
<sequence length="56" mass="6583">MNMHLKKMRKTRENFFAHRQAVQRFGFRVRGCCLPPPSHYQHVCRAARTGMGDQPP</sequence>
<accession>A0A485LZF6</accession>
<proteinExistence type="predicted"/>
<gene>
    <name evidence="1" type="ORF">SCFA_110029</name>
</gene>